<gene>
    <name evidence="2" type="ORF">MTO99_00735</name>
</gene>
<dbReference type="EMBL" id="CP094528">
    <property type="protein sequence ID" value="UOE44353.1"/>
    <property type="molecule type" value="Genomic_DNA"/>
</dbReference>
<proteinExistence type="predicted"/>
<accession>A0ABY4C2Z8</accession>
<dbReference type="RefSeq" id="WP_243556105.1">
    <property type="nucleotide sequence ID" value="NZ_CP094528.1"/>
</dbReference>
<keyword evidence="1" id="KW-1133">Transmembrane helix</keyword>
<dbReference type="Proteomes" id="UP000832097">
    <property type="component" value="Chromosome"/>
</dbReference>
<keyword evidence="3" id="KW-1185">Reference proteome</keyword>
<organism evidence="2 3">
    <name type="scientific">Agromyces larvae</name>
    <dbReference type="NCBI Taxonomy" id="2929802"/>
    <lineage>
        <taxon>Bacteria</taxon>
        <taxon>Bacillati</taxon>
        <taxon>Actinomycetota</taxon>
        <taxon>Actinomycetes</taxon>
        <taxon>Micrococcales</taxon>
        <taxon>Microbacteriaceae</taxon>
        <taxon>Agromyces</taxon>
    </lineage>
</organism>
<feature type="transmembrane region" description="Helical" evidence="1">
    <location>
        <begin position="43"/>
        <end position="65"/>
    </location>
</feature>
<dbReference type="InterPro" id="IPR021202">
    <property type="entry name" value="Rv3654c-like"/>
</dbReference>
<keyword evidence="1" id="KW-0812">Transmembrane</keyword>
<keyword evidence="1" id="KW-0472">Membrane</keyword>
<evidence type="ECO:0000313" key="2">
    <source>
        <dbReference type="EMBL" id="UOE44353.1"/>
    </source>
</evidence>
<dbReference type="NCBIfam" id="TIGR03816">
    <property type="entry name" value="tadE_like_DECH"/>
    <property type="match status" value="1"/>
</dbReference>
<sequence>MRDRRRALTVCAGTAPSLRLRLRSRLRLRWRRGCRDERGAGTVLVLATVAGMIALTALIVPLLAVPIASQRAANAADAAALAAADALSGAIAGVPCDLAAAVAERNGAQLVGCETAGPVASVSVRRGVLGLAVEARARAGPPGWAD</sequence>
<protein>
    <submittedName>
        <fullName evidence="2">Flp pilus-assembly TadE/G-like family protein</fullName>
    </submittedName>
</protein>
<evidence type="ECO:0000256" key="1">
    <source>
        <dbReference type="SAM" id="Phobius"/>
    </source>
</evidence>
<name>A0ABY4C2Z8_9MICO</name>
<evidence type="ECO:0000313" key="3">
    <source>
        <dbReference type="Proteomes" id="UP000832097"/>
    </source>
</evidence>
<reference evidence="2 3" key="1">
    <citation type="submission" date="2022-03" db="EMBL/GenBank/DDBJ databases">
        <title>Mucilaginibacter sp. isolated from the gut of Protaetia brevitarsis seulensis larvae.</title>
        <authorList>
            <person name="Won M."/>
            <person name="Kim S.-J."/>
            <person name="Kwon S.-W."/>
        </authorList>
    </citation>
    <scope>NUCLEOTIDE SEQUENCE [LARGE SCALE GENOMIC DNA]</scope>
    <source>
        <strain evidence="2 3">CFWR-12</strain>
    </source>
</reference>